<dbReference type="Proteomes" id="UP000824151">
    <property type="component" value="Unassembled WGS sequence"/>
</dbReference>
<dbReference type="InterPro" id="IPR050270">
    <property type="entry name" value="DegV_domain_contain"/>
</dbReference>
<sequence length="308" mass="31556">MNQDPPVQGSSRSEQSGRARGGIAVVTDSSASLPVDPATGQSTDELACGRVVVLPLPVDIAERTYDEIGPELDQALTMALAMGTPVRTSRPSPGRVGEAFASLAAAGYEGIVAVHLSSRLSGTVDAAELAAGEAELPVITVDSRQTGYSLGHAVLDAAGCAAGGGSLEEVAAAARRTAGRAESLFVVPHLDQLRRGGRINAAASLIGNLLSVKPLLGIDDGAVSVRERPHSLQRALDRLLERATTAIGGEQRSRVVVHSCGNRAQGEEFAQRLQEGLSVDVPVVELPPVLAAHLGLGALGVCISPPAV</sequence>
<evidence type="ECO:0000256" key="2">
    <source>
        <dbReference type="SAM" id="MobiDB-lite"/>
    </source>
</evidence>
<dbReference type="InterPro" id="IPR003797">
    <property type="entry name" value="DegV"/>
</dbReference>
<feature type="compositionally biased region" description="Polar residues" evidence="2">
    <location>
        <begin position="1"/>
        <end position="16"/>
    </location>
</feature>
<dbReference type="EMBL" id="DXGD01000003">
    <property type="protein sequence ID" value="HIW98511.1"/>
    <property type="molecule type" value="Genomic_DNA"/>
</dbReference>
<accession>A0A9D1S231</accession>
<dbReference type="Gene3D" id="3.40.50.10170">
    <property type="match status" value="1"/>
</dbReference>
<protein>
    <submittedName>
        <fullName evidence="3">DegV family protein</fullName>
    </submittedName>
</protein>
<proteinExistence type="predicted"/>
<name>A0A9D1S231_9MICC</name>
<dbReference type="PANTHER" id="PTHR33434">
    <property type="entry name" value="DEGV DOMAIN-CONTAINING PROTEIN DR_1986-RELATED"/>
    <property type="match status" value="1"/>
</dbReference>
<evidence type="ECO:0000256" key="1">
    <source>
        <dbReference type="ARBA" id="ARBA00023121"/>
    </source>
</evidence>
<dbReference type="GO" id="GO:0008289">
    <property type="term" value="F:lipid binding"/>
    <property type="evidence" value="ECO:0007669"/>
    <property type="project" value="UniProtKB-KW"/>
</dbReference>
<dbReference type="Pfam" id="PF02645">
    <property type="entry name" value="DegV"/>
    <property type="match status" value="1"/>
</dbReference>
<comment type="caution">
    <text evidence="3">The sequence shown here is derived from an EMBL/GenBank/DDBJ whole genome shotgun (WGS) entry which is preliminary data.</text>
</comment>
<dbReference type="SUPFAM" id="SSF82549">
    <property type="entry name" value="DAK1/DegV-like"/>
    <property type="match status" value="1"/>
</dbReference>
<dbReference type="PANTHER" id="PTHR33434:SF2">
    <property type="entry name" value="FATTY ACID-BINDING PROTEIN TM_1468"/>
    <property type="match status" value="1"/>
</dbReference>
<dbReference type="PROSITE" id="PS51482">
    <property type="entry name" value="DEGV"/>
    <property type="match status" value="1"/>
</dbReference>
<dbReference type="NCBIfam" id="TIGR00762">
    <property type="entry name" value="DegV"/>
    <property type="match status" value="1"/>
</dbReference>
<reference evidence="3" key="1">
    <citation type="journal article" date="2021" name="PeerJ">
        <title>Extensive microbial diversity within the chicken gut microbiome revealed by metagenomics and culture.</title>
        <authorList>
            <person name="Gilroy R."/>
            <person name="Ravi A."/>
            <person name="Getino M."/>
            <person name="Pursley I."/>
            <person name="Horton D.L."/>
            <person name="Alikhan N.F."/>
            <person name="Baker D."/>
            <person name="Gharbi K."/>
            <person name="Hall N."/>
            <person name="Watson M."/>
            <person name="Adriaenssens E.M."/>
            <person name="Foster-Nyarko E."/>
            <person name="Jarju S."/>
            <person name="Secka A."/>
            <person name="Antonio M."/>
            <person name="Oren A."/>
            <person name="Chaudhuri R.R."/>
            <person name="La Ragione R."/>
            <person name="Hildebrand F."/>
            <person name="Pallen M.J."/>
        </authorList>
    </citation>
    <scope>NUCLEOTIDE SEQUENCE</scope>
    <source>
        <strain evidence="3">ChiHejej3B27-3195</strain>
    </source>
</reference>
<dbReference type="Gene3D" id="3.30.1180.10">
    <property type="match status" value="1"/>
</dbReference>
<dbReference type="InterPro" id="IPR043168">
    <property type="entry name" value="DegV_C"/>
</dbReference>
<dbReference type="AlphaFoldDB" id="A0A9D1S231"/>
<keyword evidence="1" id="KW-0446">Lipid-binding</keyword>
<reference evidence="3" key="2">
    <citation type="submission" date="2021-04" db="EMBL/GenBank/DDBJ databases">
        <authorList>
            <person name="Gilroy R."/>
        </authorList>
    </citation>
    <scope>NUCLEOTIDE SEQUENCE</scope>
    <source>
        <strain evidence="3">ChiHejej3B27-3195</strain>
    </source>
</reference>
<evidence type="ECO:0000313" key="4">
    <source>
        <dbReference type="Proteomes" id="UP000824151"/>
    </source>
</evidence>
<gene>
    <name evidence="3" type="ORF">H9871_00040</name>
</gene>
<feature type="region of interest" description="Disordered" evidence="2">
    <location>
        <begin position="1"/>
        <end position="42"/>
    </location>
</feature>
<evidence type="ECO:0000313" key="3">
    <source>
        <dbReference type="EMBL" id="HIW98511.1"/>
    </source>
</evidence>
<organism evidence="3 4">
    <name type="scientific">Candidatus Nesterenkonia stercoripullorum</name>
    <dbReference type="NCBI Taxonomy" id="2838701"/>
    <lineage>
        <taxon>Bacteria</taxon>
        <taxon>Bacillati</taxon>
        <taxon>Actinomycetota</taxon>
        <taxon>Actinomycetes</taxon>
        <taxon>Micrococcales</taxon>
        <taxon>Micrococcaceae</taxon>
        <taxon>Nesterenkonia</taxon>
    </lineage>
</organism>